<sequence>MFDNLFSLWNNREELRIFLGKHPYLGPFLFIVFQALQVIIAPIPGEATGFLAGFFFGAFRGCLISTTGIIIGSSIAFYIGRFFKKRILNKYEDSSSYLKIKKIFKKYGITGTFFLYLFPGFPKDVLNYLLGLMPISFKAFIFVCTLGRIPGTFALSLQGDVVYGGHPYKIFIVFTIFGLAFVIFFLFKKRFTI</sequence>
<keyword evidence="4 6" id="KW-1133">Transmembrane helix</keyword>
<comment type="similarity">
    <text evidence="6">Belongs to the TVP38/TMEM64 family.</text>
</comment>
<feature type="domain" description="VTT" evidence="7">
    <location>
        <begin position="43"/>
        <end position="160"/>
    </location>
</feature>
<dbReference type="Pfam" id="PF09335">
    <property type="entry name" value="VTT_dom"/>
    <property type="match status" value="1"/>
</dbReference>
<evidence type="ECO:0000256" key="2">
    <source>
        <dbReference type="ARBA" id="ARBA00022475"/>
    </source>
</evidence>
<protein>
    <recommendedName>
        <fullName evidence="6">TVP38/TMEM64 family membrane protein</fullName>
    </recommendedName>
</protein>
<dbReference type="InterPro" id="IPR032816">
    <property type="entry name" value="VTT_dom"/>
</dbReference>
<evidence type="ECO:0000256" key="1">
    <source>
        <dbReference type="ARBA" id="ARBA00004651"/>
    </source>
</evidence>
<dbReference type="GO" id="GO:0005886">
    <property type="term" value="C:plasma membrane"/>
    <property type="evidence" value="ECO:0007669"/>
    <property type="project" value="UniProtKB-SubCell"/>
</dbReference>
<accession>A0A7V5N1V0</accession>
<dbReference type="EMBL" id="DRUQ01000119">
    <property type="protein sequence ID" value="HHH86307.1"/>
    <property type="molecule type" value="Genomic_DNA"/>
</dbReference>
<organism evidence="8">
    <name type="scientific">Thermodesulfobacterium geofontis</name>
    <dbReference type="NCBI Taxonomy" id="1295609"/>
    <lineage>
        <taxon>Bacteria</taxon>
        <taxon>Pseudomonadati</taxon>
        <taxon>Thermodesulfobacteriota</taxon>
        <taxon>Thermodesulfobacteria</taxon>
        <taxon>Thermodesulfobacteriales</taxon>
        <taxon>Thermodesulfobacteriaceae</taxon>
        <taxon>Thermodesulfobacterium</taxon>
    </lineage>
</organism>
<dbReference type="AlphaFoldDB" id="A0A7V5N1V0"/>
<dbReference type="PANTHER" id="PTHR12677:SF59">
    <property type="entry name" value="GOLGI APPARATUS MEMBRANE PROTEIN TVP38-RELATED"/>
    <property type="match status" value="1"/>
</dbReference>
<evidence type="ECO:0000256" key="5">
    <source>
        <dbReference type="ARBA" id="ARBA00023136"/>
    </source>
</evidence>
<evidence type="ECO:0000313" key="8">
    <source>
        <dbReference type="EMBL" id="HHH86307.1"/>
    </source>
</evidence>
<gene>
    <name evidence="8" type="ORF">ENL62_01900</name>
</gene>
<evidence type="ECO:0000256" key="4">
    <source>
        <dbReference type="ARBA" id="ARBA00022989"/>
    </source>
</evidence>
<name>A0A7V5N1V0_9BACT</name>
<evidence type="ECO:0000256" key="3">
    <source>
        <dbReference type="ARBA" id="ARBA00022692"/>
    </source>
</evidence>
<keyword evidence="3 6" id="KW-0812">Transmembrane</keyword>
<dbReference type="InterPro" id="IPR015414">
    <property type="entry name" value="TMEM64"/>
</dbReference>
<evidence type="ECO:0000256" key="6">
    <source>
        <dbReference type="RuleBase" id="RU366058"/>
    </source>
</evidence>
<keyword evidence="2 6" id="KW-1003">Cell membrane</keyword>
<feature type="transmembrane region" description="Helical" evidence="6">
    <location>
        <begin position="24"/>
        <end position="44"/>
    </location>
</feature>
<keyword evidence="5 6" id="KW-0472">Membrane</keyword>
<dbReference type="PANTHER" id="PTHR12677">
    <property type="entry name" value="GOLGI APPARATUS MEMBRANE PROTEIN TVP38-RELATED"/>
    <property type="match status" value="1"/>
</dbReference>
<feature type="transmembrane region" description="Helical" evidence="6">
    <location>
        <begin position="170"/>
        <end position="187"/>
    </location>
</feature>
<reference evidence="8" key="1">
    <citation type="journal article" date="2020" name="mSystems">
        <title>Genome- and Community-Level Interaction Insights into Carbon Utilization and Element Cycling Functions of Hydrothermarchaeota in Hydrothermal Sediment.</title>
        <authorList>
            <person name="Zhou Z."/>
            <person name="Liu Y."/>
            <person name="Xu W."/>
            <person name="Pan J."/>
            <person name="Luo Z.H."/>
            <person name="Li M."/>
        </authorList>
    </citation>
    <scope>NUCLEOTIDE SEQUENCE [LARGE SCALE GENOMIC DNA]</scope>
    <source>
        <strain evidence="8">SpSt-1011</strain>
    </source>
</reference>
<feature type="transmembrane region" description="Helical" evidence="6">
    <location>
        <begin position="128"/>
        <end position="149"/>
    </location>
</feature>
<comment type="caution">
    <text evidence="8">The sequence shown here is derived from an EMBL/GenBank/DDBJ whole genome shotgun (WGS) entry which is preliminary data.</text>
</comment>
<proteinExistence type="inferred from homology"/>
<comment type="caution">
    <text evidence="6">Lacks conserved residue(s) required for the propagation of feature annotation.</text>
</comment>
<feature type="transmembrane region" description="Helical" evidence="6">
    <location>
        <begin position="50"/>
        <end position="83"/>
    </location>
</feature>
<comment type="subcellular location">
    <subcellularLocation>
        <location evidence="1 6">Cell membrane</location>
        <topology evidence="1 6">Multi-pass membrane protein</topology>
    </subcellularLocation>
</comment>
<evidence type="ECO:0000259" key="7">
    <source>
        <dbReference type="Pfam" id="PF09335"/>
    </source>
</evidence>